<protein>
    <submittedName>
        <fullName evidence="2">Uncharacterized protein</fullName>
    </submittedName>
</protein>
<organism evidence="2 3">
    <name type="scientific">Synaphobranchus kaupii</name>
    <name type="common">Kaup's arrowtooth eel</name>
    <dbReference type="NCBI Taxonomy" id="118154"/>
    <lineage>
        <taxon>Eukaryota</taxon>
        <taxon>Metazoa</taxon>
        <taxon>Chordata</taxon>
        <taxon>Craniata</taxon>
        <taxon>Vertebrata</taxon>
        <taxon>Euteleostomi</taxon>
        <taxon>Actinopterygii</taxon>
        <taxon>Neopterygii</taxon>
        <taxon>Teleostei</taxon>
        <taxon>Anguilliformes</taxon>
        <taxon>Synaphobranchidae</taxon>
        <taxon>Synaphobranchus</taxon>
    </lineage>
</organism>
<sequence>MPRCSTSPELDTATVTRDIHVFCDAAGQAYGSVAYLRSEDQQGQKPKGEPPDDAVELKKPSFSGLVLAAAEANLPDASQFRTFRELLEATTLALQGTTG</sequence>
<dbReference type="Pfam" id="PF05380">
    <property type="entry name" value="Peptidase_A17"/>
    <property type="match status" value="1"/>
</dbReference>
<feature type="region of interest" description="Disordered" evidence="1">
    <location>
        <begin position="38"/>
        <end position="57"/>
    </location>
</feature>
<evidence type="ECO:0000313" key="3">
    <source>
        <dbReference type="Proteomes" id="UP001152622"/>
    </source>
</evidence>
<dbReference type="EMBL" id="JAINUF010000004">
    <property type="protein sequence ID" value="KAJ8364265.1"/>
    <property type="molecule type" value="Genomic_DNA"/>
</dbReference>
<comment type="caution">
    <text evidence="2">The sequence shown here is derived from an EMBL/GenBank/DDBJ whole genome shotgun (WGS) entry which is preliminary data.</text>
</comment>
<keyword evidence="3" id="KW-1185">Reference proteome</keyword>
<name>A0A9Q1J3F7_SYNKA</name>
<reference evidence="2" key="1">
    <citation type="journal article" date="2023" name="Science">
        <title>Genome structures resolve the early diversification of teleost fishes.</title>
        <authorList>
            <person name="Parey E."/>
            <person name="Louis A."/>
            <person name="Montfort J."/>
            <person name="Bouchez O."/>
            <person name="Roques C."/>
            <person name="Iampietro C."/>
            <person name="Lluch J."/>
            <person name="Castinel A."/>
            <person name="Donnadieu C."/>
            <person name="Desvignes T."/>
            <person name="Floi Bucao C."/>
            <person name="Jouanno E."/>
            <person name="Wen M."/>
            <person name="Mejri S."/>
            <person name="Dirks R."/>
            <person name="Jansen H."/>
            <person name="Henkel C."/>
            <person name="Chen W.J."/>
            <person name="Zahm M."/>
            <person name="Cabau C."/>
            <person name="Klopp C."/>
            <person name="Thompson A.W."/>
            <person name="Robinson-Rechavi M."/>
            <person name="Braasch I."/>
            <person name="Lecointre G."/>
            <person name="Bobe J."/>
            <person name="Postlethwait J.H."/>
            <person name="Berthelot C."/>
            <person name="Roest Crollius H."/>
            <person name="Guiguen Y."/>
        </authorList>
    </citation>
    <scope>NUCLEOTIDE SEQUENCE</scope>
    <source>
        <strain evidence="2">WJC10195</strain>
    </source>
</reference>
<evidence type="ECO:0000313" key="2">
    <source>
        <dbReference type="EMBL" id="KAJ8364265.1"/>
    </source>
</evidence>
<evidence type="ECO:0000256" key="1">
    <source>
        <dbReference type="SAM" id="MobiDB-lite"/>
    </source>
</evidence>
<gene>
    <name evidence="2" type="ORF">SKAU_G00130960</name>
</gene>
<dbReference type="InterPro" id="IPR008042">
    <property type="entry name" value="Retrotrans_Pao"/>
</dbReference>
<accession>A0A9Q1J3F7</accession>
<dbReference type="AlphaFoldDB" id="A0A9Q1J3F7"/>
<proteinExistence type="predicted"/>
<dbReference type="Proteomes" id="UP001152622">
    <property type="component" value="Chromosome 4"/>
</dbReference>
<dbReference type="OrthoDB" id="6624197at2759"/>